<evidence type="ECO:0000313" key="6">
    <source>
        <dbReference type="Proteomes" id="UP000305948"/>
    </source>
</evidence>
<keyword evidence="2" id="KW-0812">Transmembrane</keyword>
<dbReference type="EMBL" id="ML213503">
    <property type="protein sequence ID" value="TFK56346.1"/>
    <property type="molecule type" value="Genomic_DNA"/>
</dbReference>
<dbReference type="InterPro" id="IPR000537">
    <property type="entry name" value="UbiA_prenyltransferase"/>
</dbReference>
<dbReference type="Pfam" id="PF01040">
    <property type="entry name" value="UbiA"/>
    <property type="match status" value="1"/>
</dbReference>
<evidence type="ECO:0000256" key="3">
    <source>
        <dbReference type="ARBA" id="ARBA00022989"/>
    </source>
</evidence>
<dbReference type="InterPro" id="IPR050475">
    <property type="entry name" value="Prenyltransferase_related"/>
</dbReference>
<evidence type="ECO:0000313" key="5">
    <source>
        <dbReference type="EMBL" id="TFK56346.1"/>
    </source>
</evidence>
<evidence type="ECO:0000256" key="2">
    <source>
        <dbReference type="ARBA" id="ARBA00022692"/>
    </source>
</evidence>
<keyword evidence="4" id="KW-0472">Membrane</keyword>
<dbReference type="AlphaFoldDB" id="A0A5C3NIP9"/>
<dbReference type="GO" id="GO:0016020">
    <property type="term" value="C:membrane"/>
    <property type="evidence" value="ECO:0007669"/>
    <property type="project" value="UniProtKB-SubCell"/>
</dbReference>
<evidence type="ECO:0000256" key="4">
    <source>
        <dbReference type="ARBA" id="ARBA00023136"/>
    </source>
</evidence>
<accession>A0A5C3NIP9</accession>
<dbReference type="Proteomes" id="UP000305948">
    <property type="component" value="Unassembled WGS sequence"/>
</dbReference>
<dbReference type="InterPro" id="IPR044878">
    <property type="entry name" value="UbiA_sf"/>
</dbReference>
<dbReference type="PANTHER" id="PTHR42723:SF1">
    <property type="entry name" value="CHLOROPHYLL SYNTHASE, CHLOROPLASTIC"/>
    <property type="match status" value="1"/>
</dbReference>
<dbReference type="OrthoDB" id="434972at2759"/>
<evidence type="ECO:0000256" key="1">
    <source>
        <dbReference type="ARBA" id="ARBA00004141"/>
    </source>
</evidence>
<sequence>MWPDSLRGGLMIICGGPITTLSIGQRVPNKANKGPLCSAGECKKDCEGRLQKSAANMATLKASRTLIIREFDVFFAFSWRDWSTTLIPGSILAIAAVRSTNLPLPTTIFNYARLVIWLTHFVYLITLSNQVTGVEEDRVNKPDRPIPSGKVTLDGAKVRLAVVAMAFAMMGVTFPDILEETICWVVTVGFLSLTSAGKHWVGKNLVGMTTGTWALLRASWKIMAPIAPTNERHILAIALWAGTFAQVQDIRDTKGDAAVGR</sequence>
<reference evidence="5 6" key="1">
    <citation type="journal article" date="2019" name="Nat. Ecol. Evol.">
        <title>Megaphylogeny resolves global patterns of mushroom evolution.</title>
        <authorList>
            <person name="Varga T."/>
            <person name="Krizsan K."/>
            <person name="Foldi C."/>
            <person name="Dima B."/>
            <person name="Sanchez-Garcia M."/>
            <person name="Sanchez-Ramirez S."/>
            <person name="Szollosi G.J."/>
            <person name="Szarkandi J.G."/>
            <person name="Papp V."/>
            <person name="Albert L."/>
            <person name="Andreopoulos W."/>
            <person name="Angelini C."/>
            <person name="Antonin V."/>
            <person name="Barry K.W."/>
            <person name="Bougher N.L."/>
            <person name="Buchanan P."/>
            <person name="Buyck B."/>
            <person name="Bense V."/>
            <person name="Catcheside P."/>
            <person name="Chovatia M."/>
            <person name="Cooper J."/>
            <person name="Damon W."/>
            <person name="Desjardin D."/>
            <person name="Finy P."/>
            <person name="Geml J."/>
            <person name="Haridas S."/>
            <person name="Hughes K."/>
            <person name="Justo A."/>
            <person name="Karasinski D."/>
            <person name="Kautmanova I."/>
            <person name="Kiss B."/>
            <person name="Kocsube S."/>
            <person name="Kotiranta H."/>
            <person name="LaButti K.M."/>
            <person name="Lechner B.E."/>
            <person name="Liimatainen K."/>
            <person name="Lipzen A."/>
            <person name="Lukacs Z."/>
            <person name="Mihaltcheva S."/>
            <person name="Morgado L.N."/>
            <person name="Niskanen T."/>
            <person name="Noordeloos M.E."/>
            <person name="Ohm R.A."/>
            <person name="Ortiz-Santana B."/>
            <person name="Ovrebo C."/>
            <person name="Racz N."/>
            <person name="Riley R."/>
            <person name="Savchenko A."/>
            <person name="Shiryaev A."/>
            <person name="Soop K."/>
            <person name="Spirin V."/>
            <person name="Szebenyi C."/>
            <person name="Tomsovsky M."/>
            <person name="Tulloss R.E."/>
            <person name="Uehling J."/>
            <person name="Grigoriev I.V."/>
            <person name="Vagvolgyi C."/>
            <person name="Papp T."/>
            <person name="Martin F.M."/>
            <person name="Miettinen O."/>
            <person name="Hibbett D.S."/>
            <person name="Nagy L.G."/>
        </authorList>
    </citation>
    <scope>NUCLEOTIDE SEQUENCE [LARGE SCALE GENOMIC DNA]</scope>
    <source>
        <strain evidence="5 6">OMC1185</strain>
    </source>
</reference>
<organism evidence="5 6">
    <name type="scientific">Heliocybe sulcata</name>
    <dbReference type="NCBI Taxonomy" id="5364"/>
    <lineage>
        <taxon>Eukaryota</taxon>
        <taxon>Fungi</taxon>
        <taxon>Dikarya</taxon>
        <taxon>Basidiomycota</taxon>
        <taxon>Agaricomycotina</taxon>
        <taxon>Agaricomycetes</taxon>
        <taxon>Gloeophyllales</taxon>
        <taxon>Gloeophyllaceae</taxon>
        <taxon>Heliocybe</taxon>
    </lineage>
</organism>
<gene>
    <name evidence="5" type="ORF">OE88DRAFT_5141</name>
</gene>
<dbReference type="GO" id="GO:0016765">
    <property type="term" value="F:transferase activity, transferring alkyl or aryl (other than methyl) groups"/>
    <property type="evidence" value="ECO:0007669"/>
    <property type="project" value="InterPro"/>
</dbReference>
<keyword evidence="6" id="KW-1185">Reference proteome</keyword>
<name>A0A5C3NIP9_9AGAM</name>
<comment type="subcellular location">
    <subcellularLocation>
        <location evidence="1">Membrane</location>
        <topology evidence="1">Multi-pass membrane protein</topology>
    </subcellularLocation>
</comment>
<dbReference type="Gene3D" id="1.10.357.140">
    <property type="entry name" value="UbiA prenyltransferase"/>
    <property type="match status" value="1"/>
</dbReference>
<proteinExistence type="predicted"/>
<evidence type="ECO:0008006" key="7">
    <source>
        <dbReference type="Google" id="ProtNLM"/>
    </source>
</evidence>
<dbReference type="STRING" id="5364.A0A5C3NIP9"/>
<protein>
    <recommendedName>
        <fullName evidence="7">UbiA prenyltransferase</fullName>
    </recommendedName>
</protein>
<dbReference type="PANTHER" id="PTHR42723">
    <property type="entry name" value="CHLOROPHYLL SYNTHASE"/>
    <property type="match status" value="1"/>
</dbReference>
<keyword evidence="3" id="KW-1133">Transmembrane helix</keyword>